<gene>
    <name evidence="1" type="ORF">SAMN04487949_1370</name>
</gene>
<dbReference type="CDD" id="cd05018">
    <property type="entry name" value="CoxG"/>
    <property type="match status" value="1"/>
</dbReference>
<dbReference type="EMBL" id="FNHL01000002">
    <property type="protein sequence ID" value="SDM35050.1"/>
    <property type="molecule type" value="Genomic_DNA"/>
</dbReference>
<dbReference type="STRING" id="660521.SAMN04487949_1370"/>
<dbReference type="Pfam" id="PF06240">
    <property type="entry name" value="COXG"/>
    <property type="match status" value="1"/>
</dbReference>
<dbReference type="Gene3D" id="3.30.530.20">
    <property type="match status" value="1"/>
</dbReference>
<name>A0A1G9SIA8_9EURY</name>
<evidence type="ECO:0000313" key="2">
    <source>
        <dbReference type="Proteomes" id="UP000199451"/>
    </source>
</evidence>
<dbReference type="PANTHER" id="PTHR38588">
    <property type="entry name" value="BLL0334 PROTEIN"/>
    <property type="match status" value="1"/>
</dbReference>
<dbReference type="InterPro" id="IPR023393">
    <property type="entry name" value="START-like_dom_sf"/>
</dbReference>
<sequence>MMEFNGDFTSDYDRETLWNYFTDPDILAACAPGCDHIELVTPSELEATIAVGVGSVKPTFEVEMTVVRADRPEVLQMQVDGDASRNSFDTTAEMRLVENDDGTTTAEWEAQANASGLIASMGQRALGSVAGRIVDNFFNDLEAKVDEGVPATSKLEAKSDAEASLEG</sequence>
<dbReference type="InterPro" id="IPR010419">
    <property type="entry name" value="CO_DH_gsu"/>
</dbReference>
<reference evidence="2" key="1">
    <citation type="submission" date="2016-10" db="EMBL/GenBank/DDBJ databases">
        <authorList>
            <person name="Varghese N."/>
            <person name="Submissions S."/>
        </authorList>
    </citation>
    <scope>NUCLEOTIDE SEQUENCE [LARGE SCALE GENOMIC DNA]</scope>
    <source>
        <strain evidence="2">CGMCC 1.10119</strain>
    </source>
</reference>
<dbReference type="PANTHER" id="PTHR38588:SF1">
    <property type="entry name" value="BLL0334 PROTEIN"/>
    <property type="match status" value="1"/>
</dbReference>
<protein>
    <recommendedName>
        <fullName evidence="3">Carbon monoxide dehydrogenase subunit G</fullName>
    </recommendedName>
</protein>
<accession>A0A1G9SIA8</accession>
<evidence type="ECO:0000313" key="1">
    <source>
        <dbReference type="EMBL" id="SDM35050.1"/>
    </source>
</evidence>
<keyword evidence="2" id="KW-1185">Reference proteome</keyword>
<dbReference type="SUPFAM" id="SSF55961">
    <property type="entry name" value="Bet v1-like"/>
    <property type="match status" value="1"/>
</dbReference>
<organism evidence="1 2">
    <name type="scientific">Halogranum gelatinilyticum</name>
    <dbReference type="NCBI Taxonomy" id="660521"/>
    <lineage>
        <taxon>Archaea</taxon>
        <taxon>Methanobacteriati</taxon>
        <taxon>Methanobacteriota</taxon>
        <taxon>Stenosarchaea group</taxon>
        <taxon>Halobacteria</taxon>
        <taxon>Halobacteriales</taxon>
        <taxon>Haloferacaceae</taxon>
    </lineage>
</organism>
<proteinExistence type="predicted"/>
<dbReference type="AlphaFoldDB" id="A0A1G9SIA8"/>
<dbReference type="Proteomes" id="UP000199451">
    <property type="component" value="Unassembled WGS sequence"/>
</dbReference>
<evidence type="ECO:0008006" key="3">
    <source>
        <dbReference type="Google" id="ProtNLM"/>
    </source>
</evidence>
<dbReference type="RefSeq" id="WP_244509944.1">
    <property type="nucleotide sequence ID" value="NZ_FNHL01000002.1"/>
</dbReference>